<evidence type="ECO:0000256" key="1">
    <source>
        <dbReference type="SAM" id="SignalP"/>
    </source>
</evidence>
<sequence length="659" mass="71340">MHPSLSAKLILILLLLPWLQSRGQTCTGSLGDPVINETFGAGTTFGTYGPALPRNVTTYNFVSNTCPADGSYTIASGTANCFGATWEIVPHDHTGDRNGYMMIINASYDPGLFYTQTVKGDQLCPNTTYEFAAWIMNVMRDSPQTQGTIQPNITFIIETVDGRQLAPPYNTGNIPQLYSNPNFADGKFRQYGTFFTTPSDGADIVVKMINNAPGGNGNDLILDDITFRPCGPIIETGFGSVDASADLNFCEGSVGTQTFNLKSKQTGYNDPYYQWQVNKNDGKGWIDITGATANNADVTLSNPAAGKYQYRVGILDGPSKSLACRIYSKPLNIYVNLLPIVGIAPETKVCEGTALRLTATGGTTYSWTGPNGFTSTEQSPVVSYTPDNSMNGTYNVIVSTDKGCTRGGSTHVSVLPKVNPSISSSTIICYGATTQLLAGGGINYKWSPSTGLNRDDIPNPIASPTETTTYHVKIDNGACTDETQEVTVRVLKLPHADAGKDVAIQEGESVTLTGTITGDSIRYYWTPAGNIDNALSATPVVNPSDNTIYTLHVESLANCGEYTDDVFVRVYKKITIPNTFSPNGDGINDVWNINQLYTYPEAVVKIFNRSGTLLYQSNGYAKPWTGSYNGKQLPAGVYYYVIDLRNNTPLWSGWVMMVR</sequence>
<feature type="signal peptide" evidence="1">
    <location>
        <begin position="1"/>
        <end position="23"/>
    </location>
</feature>
<name>A0A3E2NQU1_9SPHI</name>
<dbReference type="InterPro" id="IPR013783">
    <property type="entry name" value="Ig-like_fold"/>
</dbReference>
<accession>A0A3E2NQU1</accession>
<dbReference type="RefSeq" id="WP_117383837.1">
    <property type="nucleotide sequence ID" value="NZ_QWDE01000002.1"/>
</dbReference>
<protein>
    <submittedName>
        <fullName evidence="2">Gliding motility-associated C-terminal domain-containing protein</fullName>
    </submittedName>
</protein>
<dbReference type="NCBIfam" id="TIGR04131">
    <property type="entry name" value="Bac_Flav_CTERM"/>
    <property type="match status" value="1"/>
</dbReference>
<dbReference type="Proteomes" id="UP000260823">
    <property type="component" value="Unassembled WGS sequence"/>
</dbReference>
<dbReference type="Gene3D" id="2.60.40.10">
    <property type="entry name" value="Immunoglobulins"/>
    <property type="match status" value="1"/>
</dbReference>
<feature type="chain" id="PRO_5017667137" evidence="1">
    <location>
        <begin position="24"/>
        <end position="659"/>
    </location>
</feature>
<dbReference type="Pfam" id="PF13585">
    <property type="entry name" value="CHU_C"/>
    <property type="match status" value="1"/>
</dbReference>
<proteinExistence type="predicted"/>
<comment type="caution">
    <text evidence="2">The sequence shown here is derived from an EMBL/GenBank/DDBJ whole genome shotgun (WGS) entry which is preliminary data.</text>
</comment>
<evidence type="ECO:0000313" key="3">
    <source>
        <dbReference type="Proteomes" id="UP000260823"/>
    </source>
</evidence>
<organism evidence="2 3">
    <name type="scientific">Mucilaginibacter terrenus</name>
    <dbReference type="NCBI Taxonomy" id="2482727"/>
    <lineage>
        <taxon>Bacteria</taxon>
        <taxon>Pseudomonadati</taxon>
        <taxon>Bacteroidota</taxon>
        <taxon>Sphingobacteriia</taxon>
        <taxon>Sphingobacteriales</taxon>
        <taxon>Sphingobacteriaceae</taxon>
        <taxon>Mucilaginibacter</taxon>
    </lineage>
</organism>
<dbReference type="InterPro" id="IPR026341">
    <property type="entry name" value="T9SS_type_B"/>
</dbReference>
<dbReference type="AlphaFoldDB" id="A0A3E2NQU1"/>
<evidence type="ECO:0000313" key="2">
    <source>
        <dbReference type="EMBL" id="RFZ83362.1"/>
    </source>
</evidence>
<gene>
    <name evidence="2" type="ORF">DYU05_14600</name>
</gene>
<keyword evidence="1" id="KW-0732">Signal</keyword>
<keyword evidence="3" id="KW-1185">Reference proteome</keyword>
<dbReference type="EMBL" id="QWDE01000002">
    <property type="protein sequence ID" value="RFZ83362.1"/>
    <property type="molecule type" value="Genomic_DNA"/>
</dbReference>
<reference evidence="2 3" key="1">
    <citation type="submission" date="2018-08" db="EMBL/GenBank/DDBJ databases">
        <title>Mucilaginibacter terrae sp. nov., isolated from manganese diggings.</title>
        <authorList>
            <person name="Huang Y."/>
            <person name="Zhou Z."/>
        </authorList>
    </citation>
    <scope>NUCLEOTIDE SEQUENCE [LARGE SCALE GENOMIC DNA]</scope>
    <source>
        <strain evidence="2 3">ZH6</strain>
    </source>
</reference>
<dbReference type="OrthoDB" id="1652165at2"/>